<evidence type="ECO:0000256" key="2">
    <source>
        <dbReference type="SAM" id="Phobius"/>
    </source>
</evidence>
<evidence type="ECO:0000313" key="3">
    <source>
        <dbReference type="EMBL" id="SCL40808.1"/>
    </source>
</evidence>
<evidence type="ECO:0000256" key="1">
    <source>
        <dbReference type="SAM" id="MobiDB-lite"/>
    </source>
</evidence>
<accession>A0A1C6TGA1</accession>
<keyword evidence="2" id="KW-0472">Membrane</keyword>
<dbReference type="STRING" id="145854.GA0074692_5992"/>
<name>A0A1C6TGA1_9ACTN</name>
<gene>
    <name evidence="3" type="ORF">GA0074692_5992</name>
</gene>
<dbReference type="AlphaFoldDB" id="A0A1C6TGA1"/>
<keyword evidence="4" id="KW-1185">Reference proteome</keyword>
<feature type="region of interest" description="Disordered" evidence="1">
    <location>
        <begin position="72"/>
        <end position="106"/>
    </location>
</feature>
<keyword evidence="2" id="KW-1133">Transmembrane helix</keyword>
<sequence length="297" mass="31260">MAQAPAGPVGPQSNGPEATPPLAPASAVVHPTLRLGRLGGRLWQVVVGGAAVVVLLAICGLGTAAVLLERQSTTDPQSPPATQPDTARTEAPAQADLDSRDTDPLPLTAKEVFPGRQLVVADGQPAYQVLRTHSSASCAVAATDEIADLLVRLGCNQVVRGTVRAPDGAHLATAGLFNLTDRTTAERVRERIREMLQQGQGRFLALEAGDETEVLTSSAARVAWQVRGHYIAYCLVVRADGQQVGADDPEAKQVLHDLIKLHLDQGVLERRADGDLVQPNPESTGSRRPGPSSSNDD</sequence>
<dbReference type="EMBL" id="FMHW01000002">
    <property type="protein sequence ID" value="SCL40808.1"/>
    <property type="molecule type" value="Genomic_DNA"/>
</dbReference>
<dbReference type="Proteomes" id="UP000198959">
    <property type="component" value="Unassembled WGS sequence"/>
</dbReference>
<proteinExistence type="predicted"/>
<evidence type="ECO:0000313" key="4">
    <source>
        <dbReference type="Proteomes" id="UP000198959"/>
    </source>
</evidence>
<protein>
    <submittedName>
        <fullName evidence="3">Uncharacterized protein</fullName>
    </submittedName>
</protein>
<feature type="region of interest" description="Disordered" evidence="1">
    <location>
        <begin position="271"/>
        <end position="297"/>
    </location>
</feature>
<feature type="transmembrane region" description="Helical" evidence="2">
    <location>
        <begin position="42"/>
        <end position="68"/>
    </location>
</feature>
<feature type="region of interest" description="Disordered" evidence="1">
    <location>
        <begin position="1"/>
        <end position="23"/>
    </location>
</feature>
<organism evidence="3 4">
    <name type="scientific">Micromonospora pallida</name>
    <dbReference type="NCBI Taxonomy" id="145854"/>
    <lineage>
        <taxon>Bacteria</taxon>
        <taxon>Bacillati</taxon>
        <taxon>Actinomycetota</taxon>
        <taxon>Actinomycetes</taxon>
        <taxon>Micromonosporales</taxon>
        <taxon>Micromonosporaceae</taxon>
        <taxon>Micromonospora</taxon>
    </lineage>
</organism>
<reference evidence="4" key="1">
    <citation type="submission" date="2016-06" db="EMBL/GenBank/DDBJ databases">
        <authorList>
            <person name="Varghese N."/>
            <person name="Submissions Spin"/>
        </authorList>
    </citation>
    <scope>NUCLEOTIDE SEQUENCE [LARGE SCALE GENOMIC DNA]</scope>
    <source>
        <strain evidence="4">DSM 43817</strain>
    </source>
</reference>
<keyword evidence="2" id="KW-0812">Transmembrane</keyword>
<feature type="compositionally biased region" description="Low complexity" evidence="1">
    <location>
        <begin position="286"/>
        <end position="297"/>
    </location>
</feature>